<dbReference type="WBParaSite" id="SBAD_0000013301-mRNA-1">
    <property type="protein sequence ID" value="SBAD_0000013301-mRNA-1"/>
    <property type="gene ID" value="SBAD_0000013301"/>
</dbReference>
<feature type="domain" description="Trehalose-6-phosphate phosphatase C-terminal" evidence="2">
    <location>
        <begin position="126"/>
        <end position="395"/>
    </location>
</feature>
<dbReference type="Proteomes" id="UP000270296">
    <property type="component" value="Unassembled WGS sequence"/>
</dbReference>
<evidence type="ECO:0000259" key="2">
    <source>
        <dbReference type="Pfam" id="PF21141"/>
    </source>
</evidence>
<evidence type="ECO:0000313" key="4">
    <source>
        <dbReference type="Proteomes" id="UP000270296"/>
    </source>
</evidence>
<dbReference type="InterPro" id="IPR041064">
    <property type="entry name" value="T6PP_helical"/>
</dbReference>
<dbReference type="Pfam" id="PF18572">
    <property type="entry name" value="T6PP_N"/>
    <property type="match status" value="1"/>
</dbReference>
<accession>A0A183I928</accession>
<sequence length="404" mass="45267">MMQLRALRRELVQSVMRGTGCRRKFIISVRNVLRSLQQSSVSLQGYKLHVKSYRNQPIVINVMNEITQLQIEYDFLKILPTNNEVIHFEKLISLFRKFHPQKDAGFAVEFGNATKLLGRGKCFKLMMSSFDGTLTRSTTTLLGSVQPVYSAIVLATFARHCVDKAAVMSSVPLKDFGVLDASTMPEGYCDFGGYNGQEWLIGLHRKSFDDTPKFSEEQRQKMNELYRLTEKATRDKENEIFKIIGPGVTLYSCCLTATLQDCYNSIPVSESNRWCSKIKAMAAEIDKSEDAFQMLDESHALKILPKVPTGAVHCTKGDGVDRYLQTTELNISAGKILVCGSSRGDVPLLEAVLHRTADNMCTVWVTSDPFLKQQVLDLLKDRCVNCCFVSCPEVLLAAMANAVL</sequence>
<reference evidence="5" key="1">
    <citation type="submission" date="2016-06" db="UniProtKB">
        <authorList>
            <consortium name="WormBaseParasite"/>
        </authorList>
    </citation>
    <scope>IDENTIFICATION</scope>
</reference>
<gene>
    <name evidence="3" type="ORF">SBAD_LOCUS122</name>
</gene>
<dbReference type="Gene3D" id="1.20.58.1800">
    <property type="match status" value="1"/>
</dbReference>
<dbReference type="InterPro" id="IPR049063">
    <property type="entry name" value="T6PP_C"/>
</dbReference>
<keyword evidence="4" id="KW-1185">Reference proteome</keyword>
<dbReference type="EMBL" id="UZAM01000190">
    <property type="protein sequence ID" value="VDO79814.1"/>
    <property type="molecule type" value="Genomic_DNA"/>
</dbReference>
<dbReference type="Gene3D" id="3.30.70.3080">
    <property type="match status" value="1"/>
</dbReference>
<dbReference type="InterPro" id="IPR023214">
    <property type="entry name" value="HAD_sf"/>
</dbReference>
<proteinExistence type="predicted"/>
<dbReference type="OrthoDB" id="2011769at2759"/>
<dbReference type="Gene3D" id="3.40.50.1000">
    <property type="entry name" value="HAD superfamily/HAD-like"/>
    <property type="match status" value="1"/>
</dbReference>
<dbReference type="Pfam" id="PF21141">
    <property type="entry name" value="T6PP_C"/>
    <property type="match status" value="1"/>
</dbReference>
<evidence type="ECO:0000259" key="1">
    <source>
        <dbReference type="Pfam" id="PF18572"/>
    </source>
</evidence>
<reference evidence="3 4" key="2">
    <citation type="submission" date="2018-11" db="EMBL/GenBank/DDBJ databases">
        <authorList>
            <consortium name="Pathogen Informatics"/>
        </authorList>
    </citation>
    <scope>NUCLEOTIDE SEQUENCE [LARGE SCALE GENOMIC DNA]</scope>
</reference>
<organism evidence="5">
    <name type="scientific">Soboliphyme baturini</name>
    <dbReference type="NCBI Taxonomy" id="241478"/>
    <lineage>
        <taxon>Eukaryota</taxon>
        <taxon>Metazoa</taxon>
        <taxon>Ecdysozoa</taxon>
        <taxon>Nematoda</taxon>
        <taxon>Enoplea</taxon>
        <taxon>Dorylaimia</taxon>
        <taxon>Dioctophymatida</taxon>
        <taxon>Dioctophymatoidea</taxon>
        <taxon>Soboliphymatidae</taxon>
        <taxon>Soboliphyme</taxon>
    </lineage>
</organism>
<evidence type="ECO:0000313" key="3">
    <source>
        <dbReference type="EMBL" id="VDO79814.1"/>
    </source>
</evidence>
<feature type="domain" description="Trehalose-6-phosphate phosphatase helical bundle" evidence="1">
    <location>
        <begin position="1"/>
        <end position="80"/>
    </location>
</feature>
<name>A0A183I928_9BILA</name>
<evidence type="ECO:0000313" key="5">
    <source>
        <dbReference type="WBParaSite" id="SBAD_0000013301-mRNA-1"/>
    </source>
</evidence>
<dbReference type="AlphaFoldDB" id="A0A183I928"/>
<protein>
    <submittedName>
        <fullName evidence="5">T6PP_N domain-containing protein</fullName>
    </submittedName>
</protein>